<accession>A0A7W7P1W0</accession>
<proteinExistence type="predicted"/>
<evidence type="ECO:0000313" key="2">
    <source>
        <dbReference type="EMBL" id="MBB4863885.1"/>
    </source>
</evidence>
<dbReference type="SUPFAM" id="SSF53474">
    <property type="entry name" value="alpha/beta-Hydrolases"/>
    <property type="match status" value="1"/>
</dbReference>
<dbReference type="Pfam" id="PF12697">
    <property type="entry name" value="Abhydrolase_6"/>
    <property type="match status" value="1"/>
</dbReference>
<evidence type="ECO:0000259" key="1">
    <source>
        <dbReference type="Pfam" id="PF12697"/>
    </source>
</evidence>
<organism evidence="2 3">
    <name type="scientific">Pseudomonas nitroreducens</name>
    <dbReference type="NCBI Taxonomy" id="46680"/>
    <lineage>
        <taxon>Bacteria</taxon>
        <taxon>Pseudomonadati</taxon>
        <taxon>Pseudomonadota</taxon>
        <taxon>Gammaproteobacteria</taxon>
        <taxon>Pseudomonadales</taxon>
        <taxon>Pseudomonadaceae</taxon>
        <taxon>Pseudomonas</taxon>
    </lineage>
</organism>
<sequence length="225" mass="23976">MRLLLLPGLNGSNRLFAPLLACLPSDLPVECLELPGHGAQDYPSLANALQSRLGTEPFVLLGESFSGPLARELAQRSPAGLKGVVFAATFASRPNPLLALLRLTPLPPPALLARSALIRQFCVDAEASPELVALIADEIRRMPAALVRARLKVLSELSESGAALSSPCLSLIPTKDRLVSRSARTGIAHGCTNIRTRDIAGPHFLLQSRAEPCARAIVAFLNEVR</sequence>
<evidence type="ECO:0000313" key="3">
    <source>
        <dbReference type="Proteomes" id="UP000566995"/>
    </source>
</evidence>
<protein>
    <submittedName>
        <fullName evidence="2">Pimeloyl-ACP methyl ester carboxylesterase</fullName>
    </submittedName>
</protein>
<dbReference type="Proteomes" id="UP000566995">
    <property type="component" value="Unassembled WGS sequence"/>
</dbReference>
<dbReference type="InterPro" id="IPR029058">
    <property type="entry name" value="AB_hydrolase_fold"/>
</dbReference>
<reference evidence="2 3" key="1">
    <citation type="submission" date="2020-08" db="EMBL/GenBank/DDBJ databases">
        <title>Functional genomics of gut bacteria from endangered species of beetles.</title>
        <authorList>
            <person name="Carlos-Shanley C."/>
        </authorList>
    </citation>
    <scope>NUCLEOTIDE SEQUENCE [LARGE SCALE GENOMIC DNA]</scope>
    <source>
        <strain evidence="2 3">S00179</strain>
    </source>
</reference>
<dbReference type="Gene3D" id="3.40.50.1820">
    <property type="entry name" value="alpha/beta hydrolase"/>
    <property type="match status" value="1"/>
</dbReference>
<comment type="caution">
    <text evidence="2">The sequence shown here is derived from an EMBL/GenBank/DDBJ whole genome shotgun (WGS) entry which is preliminary data.</text>
</comment>
<feature type="domain" description="AB hydrolase-1" evidence="1">
    <location>
        <begin position="3"/>
        <end position="215"/>
    </location>
</feature>
<gene>
    <name evidence="2" type="ORF">HNP46_002745</name>
</gene>
<dbReference type="InterPro" id="IPR000073">
    <property type="entry name" value="AB_hydrolase_1"/>
</dbReference>
<dbReference type="RefSeq" id="WP_184589684.1">
    <property type="nucleotide sequence ID" value="NZ_JACHLI010000009.1"/>
</dbReference>
<dbReference type="EMBL" id="JACHLI010000009">
    <property type="protein sequence ID" value="MBB4863885.1"/>
    <property type="molecule type" value="Genomic_DNA"/>
</dbReference>
<name>A0A7W7P1W0_PSENT</name>
<dbReference type="AlphaFoldDB" id="A0A7W7P1W0"/>